<keyword evidence="3" id="KW-0597">Phosphoprotein</keyword>
<dbReference type="FunFam" id="2.30.29.30:FF:000021">
    <property type="entry name" value="Rho guanine nucleotide exchange factor 2"/>
    <property type="match status" value="1"/>
</dbReference>
<dbReference type="SUPFAM" id="SSF50729">
    <property type="entry name" value="PH domain-like"/>
    <property type="match status" value="1"/>
</dbReference>
<evidence type="ECO:0000256" key="3">
    <source>
        <dbReference type="ARBA" id="ARBA00022553"/>
    </source>
</evidence>
<dbReference type="InterPro" id="IPR037819">
    <property type="entry name" value="ARHGEF28_PH"/>
</dbReference>
<dbReference type="PROSITE" id="PS50003">
    <property type="entry name" value="PH_DOMAIN"/>
    <property type="match status" value="1"/>
</dbReference>
<dbReference type="InterPro" id="IPR011993">
    <property type="entry name" value="PH-like_dom_sf"/>
</dbReference>
<dbReference type="InterPro" id="IPR001849">
    <property type="entry name" value="PH_domain"/>
</dbReference>
<sequence>MAASCGFGSSPEPEIFSPSVNFMTWVYMKWYLRSNKSDLSPGSEPPPSFGVALETKCDIQKSPLRAEKSQSIRESQASSPTRAAAARLSAMIHGKDQVYANSMVVDQVDGADIKYRSPGDDEEVSPSSCWDSLSPTLVELENCSQKRSQSSPHCRPRGSQGPGRDNGRETYSCVSPPYPFASSPSFPSSPLASAIRLFEGAQRRQLQMGPSDSPALESRECSLTDASRGLSPSLECDSEEEDILGHTYSCSSLKQRSILQSSSGEERDSFDTSPDFNCSYSETAKKSSKNSEDAEVRLRSYSYSSPKARPSRPLLNRDLAITDMEEEQRAFNLTETPREKRVLGFRKRAQSAEEESTTSLQHLTLTEFLKEIEDEEWDKYIIPSKVESEKYKVSRTFSFLKSRMSSTRSKTKVKRKEMKEGREKLGASNGHQFVLVSPPAPSLCVACDKPFSGKESLQCSSGKEFQSRGAERLKALPPMVKLQERNAVMMKSKTMSLPHSEYPDPHPSFVKESSPASLFSLSACSSPSSSVPTMTKERREIGTSFSKSQSISIDSRGWSETAGLDSECSMTACTNSSPSEDGTPVTTTPPFVDLPISTKEYADTVDAPLLSDLSADLLGLEAESWSLAVCPEFCRQHDRRTIKRQDVIYELMQTELHHIQTLTVMSEVFRRGMLEELQLDWDCVARIFPCLDPLLLFHRNLFKALQDCRQAATQAENSRNYLIHHIGDVLLQQFSDENAEKMKQVYGEFCSHHMEAVNFFKELQQQNKKFLNFVRQQSNNSLVRRREVPEFILLVTQRITKYPVLLEKILQYTQDGSQEHSDLSDALAQIRDIITAVDLMVGKYERSQELQEVLARLETKNFAKLKNDKVFRKQDLNSKHRALQHKGLLYWKTATGRLKDTLALLLTDVLVFLQEKDQRFIFASVDQKPPVIPLQKLIVREVANEERGMFLISASSVGPEMYEVHTTTKEERNAWMRHIRQAVESCPEEEEEEERTAETEEARQAAEVRAQKISKFQETLLGQDQQICHSLEEKLQLYAELTELTLRAPESVPHRHLLVGPAQYIDIEAPHQASSLLTAALREAENLISILQTHDGVPFHSQNSPVQAPECCSYNSHGSSIQESPSEPDYLSTLSMSSNSLGSESELTGIDNASWSSAIELRKGDTKGTLLKVAESVQSLTQLLYSLQAAVTLQDSFYEVQKLLLQEGERPQLRSISSLQTSLEQEKQRSVDKMKEEKKGLERKKEDVDEVQKLQVKLKQEQQRWEKECVVREKQQSEQETVLEQREQQCLFEAERLRCEREELEVQLQEYQQSLDRLMEGQRSVERDKERIEAQQRLLQSWRHSRQSSLPITIPLDGYKVATHSRTGSFDGKCSLFKNESGLFSSLQQNHLHHQTNYNRQHALSTQKKNPDSPPLSSGCAPDRSLSASLYNSLNTLLSQTHSKQPLYGNNHSCTRPSVDCLHPFSSRVASQQRSNNTDFTQLEETQTSGSWRSGITGRGLIKEHNSPSLTPLLPPQAYLSLEGQKGDEGVEENIVYL</sequence>
<dbReference type="CDD" id="cd00160">
    <property type="entry name" value="RhoGEF"/>
    <property type="match status" value="1"/>
</dbReference>
<keyword evidence="14" id="KW-1185">Reference proteome</keyword>
<comment type="subcellular location">
    <subcellularLocation>
        <location evidence="1">Cytoplasm</location>
    </subcellularLocation>
</comment>
<comment type="caution">
    <text evidence="13">The sequence shown here is derived from an EMBL/GenBank/DDBJ whole genome shotgun (WGS) entry which is preliminary data.</text>
</comment>
<dbReference type="FunFam" id="1.20.900.10:FF:000004">
    <property type="entry name" value="Rho guanine nucleotide exchange factor 2"/>
    <property type="match status" value="1"/>
</dbReference>
<dbReference type="Proteomes" id="UP001311232">
    <property type="component" value="Unassembled WGS sequence"/>
</dbReference>
<dbReference type="CDD" id="cd14680">
    <property type="entry name" value="PH_p190RhoGEF"/>
    <property type="match status" value="1"/>
</dbReference>
<feature type="compositionally biased region" description="Polar residues" evidence="10">
    <location>
        <begin position="1472"/>
        <end position="1494"/>
    </location>
</feature>
<keyword evidence="2" id="KW-0963">Cytoplasm</keyword>
<dbReference type="Pfam" id="PF17838">
    <property type="entry name" value="PH_16"/>
    <property type="match status" value="1"/>
</dbReference>
<evidence type="ECO:0000313" key="14">
    <source>
        <dbReference type="Proteomes" id="UP001311232"/>
    </source>
</evidence>
<feature type="region of interest" description="Disordered" evidence="10">
    <location>
        <begin position="1472"/>
        <end position="1510"/>
    </location>
</feature>
<feature type="compositionally biased region" description="Polar residues" evidence="10">
    <location>
        <begin position="271"/>
        <end position="282"/>
    </location>
</feature>
<dbReference type="SUPFAM" id="SSF48065">
    <property type="entry name" value="DBL homology domain (DH-domain)"/>
    <property type="match status" value="1"/>
</dbReference>
<feature type="compositionally biased region" description="Polar residues" evidence="10">
    <location>
        <begin position="142"/>
        <end position="152"/>
    </location>
</feature>
<dbReference type="SMART" id="SM00325">
    <property type="entry name" value="RhoGEF"/>
    <property type="match status" value="1"/>
</dbReference>
<name>A0AAV9RI55_9TELE</name>
<feature type="region of interest" description="Disordered" evidence="10">
    <location>
        <begin position="1395"/>
        <end position="1422"/>
    </location>
</feature>
<dbReference type="GO" id="GO:0035023">
    <property type="term" value="P:regulation of Rho protein signal transduction"/>
    <property type="evidence" value="ECO:0007669"/>
    <property type="project" value="TreeGrafter"/>
</dbReference>
<keyword evidence="5" id="KW-0479">Metal-binding</keyword>
<dbReference type="SMART" id="SM00233">
    <property type="entry name" value="PH"/>
    <property type="match status" value="1"/>
</dbReference>
<keyword evidence="6" id="KW-0863">Zinc-finger</keyword>
<evidence type="ECO:0000313" key="13">
    <source>
        <dbReference type="EMBL" id="KAK5608708.1"/>
    </source>
</evidence>
<keyword evidence="4" id="KW-0344">Guanine-nucleotide releasing factor</keyword>
<feature type="region of interest" description="Disordered" evidence="10">
    <location>
        <begin position="61"/>
        <end position="81"/>
    </location>
</feature>
<evidence type="ECO:0000259" key="12">
    <source>
        <dbReference type="PROSITE" id="PS50010"/>
    </source>
</evidence>
<feature type="region of interest" description="Disordered" evidence="10">
    <location>
        <begin position="1217"/>
        <end position="1242"/>
    </location>
</feature>
<dbReference type="PROSITE" id="PS50010">
    <property type="entry name" value="DH_2"/>
    <property type="match status" value="1"/>
</dbReference>
<evidence type="ECO:0000259" key="11">
    <source>
        <dbReference type="PROSITE" id="PS50003"/>
    </source>
</evidence>
<keyword evidence="8 9" id="KW-0175">Coiled coil</keyword>
<gene>
    <name evidence="13" type="ORF">CRENBAI_021459</name>
</gene>
<dbReference type="GO" id="GO:0005085">
    <property type="term" value="F:guanyl-nucleotide exchange factor activity"/>
    <property type="evidence" value="ECO:0007669"/>
    <property type="project" value="UniProtKB-KW"/>
</dbReference>
<evidence type="ECO:0000256" key="4">
    <source>
        <dbReference type="ARBA" id="ARBA00022658"/>
    </source>
</evidence>
<dbReference type="GO" id="GO:0005737">
    <property type="term" value="C:cytoplasm"/>
    <property type="evidence" value="ECO:0007669"/>
    <property type="project" value="UniProtKB-SubCell"/>
</dbReference>
<evidence type="ECO:0000256" key="6">
    <source>
        <dbReference type="ARBA" id="ARBA00022771"/>
    </source>
</evidence>
<evidence type="ECO:0008006" key="15">
    <source>
        <dbReference type="Google" id="ProtNLM"/>
    </source>
</evidence>
<keyword evidence="7" id="KW-0862">Zinc</keyword>
<accession>A0AAV9RI55</accession>
<evidence type="ECO:0000256" key="1">
    <source>
        <dbReference type="ARBA" id="ARBA00004496"/>
    </source>
</evidence>
<reference evidence="13 14" key="1">
    <citation type="submission" date="2021-06" db="EMBL/GenBank/DDBJ databases">
        <authorList>
            <person name="Palmer J.M."/>
        </authorList>
    </citation>
    <scope>NUCLEOTIDE SEQUENCE [LARGE SCALE GENOMIC DNA]</scope>
    <source>
        <strain evidence="13 14">MEX-2019</strain>
        <tissue evidence="13">Muscle</tissue>
    </source>
</reference>
<feature type="compositionally biased region" description="Basic and acidic residues" evidence="10">
    <location>
        <begin position="1224"/>
        <end position="1242"/>
    </location>
</feature>
<dbReference type="InterPro" id="IPR041020">
    <property type="entry name" value="PH_16"/>
</dbReference>
<organism evidence="13 14">
    <name type="scientific">Crenichthys baileyi</name>
    <name type="common">White River springfish</name>
    <dbReference type="NCBI Taxonomy" id="28760"/>
    <lineage>
        <taxon>Eukaryota</taxon>
        <taxon>Metazoa</taxon>
        <taxon>Chordata</taxon>
        <taxon>Craniata</taxon>
        <taxon>Vertebrata</taxon>
        <taxon>Euteleostomi</taxon>
        <taxon>Actinopterygii</taxon>
        <taxon>Neopterygii</taxon>
        <taxon>Teleostei</taxon>
        <taxon>Neoteleostei</taxon>
        <taxon>Acanthomorphata</taxon>
        <taxon>Ovalentaria</taxon>
        <taxon>Atherinomorphae</taxon>
        <taxon>Cyprinodontiformes</taxon>
        <taxon>Goodeidae</taxon>
        <taxon>Crenichthys</taxon>
    </lineage>
</organism>
<feature type="domain" description="PH" evidence="11">
    <location>
        <begin position="882"/>
        <end position="984"/>
    </location>
</feature>
<dbReference type="GO" id="GO:0008270">
    <property type="term" value="F:zinc ion binding"/>
    <property type="evidence" value="ECO:0007669"/>
    <property type="project" value="UniProtKB-KW"/>
</dbReference>
<evidence type="ECO:0000256" key="8">
    <source>
        <dbReference type="ARBA" id="ARBA00023054"/>
    </source>
</evidence>
<feature type="coiled-coil region" evidence="9">
    <location>
        <begin position="1294"/>
        <end position="1335"/>
    </location>
</feature>
<dbReference type="Gene3D" id="2.30.29.30">
    <property type="entry name" value="Pleckstrin-homology domain (PH domain)/Phosphotyrosine-binding domain (PTB)"/>
    <property type="match status" value="1"/>
</dbReference>
<feature type="domain" description="DH" evidence="12">
    <location>
        <begin position="643"/>
        <end position="840"/>
    </location>
</feature>
<feature type="region of interest" description="Disordered" evidence="10">
    <location>
        <begin position="203"/>
        <end position="234"/>
    </location>
</feature>
<proteinExistence type="predicted"/>
<dbReference type="Pfam" id="PF00621">
    <property type="entry name" value="RhoGEF"/>
    <property type="match status" value="1"/>
</dbReference>
<evidence type="ECO:0000256" key="7">
    <source>
        <dbReference type="ARBA" id="ARBA00022833"/>
    </source>
</evidence>
<feature type="compositionally biased region" description="Basic and acidic residues" evidence="10">
    <location>
        <begin position="61"/>
        <end position="71"/>
    </location>
</feature>
<evidence type="ECO:0000256" key="9">
    <source>
        <dbReference type="SAM" id="Coils"/>
    </source>
</evidence>
<feature type="compositionally biased region" description="Basic and acidic residues" evidence="10">
    <location>
        <begin position="283"/>
        <end position="298"/>
    </location>
</feature>
<evidence type="ECO:0000256" key="2">
    <source>
        <dbReference type="ARBA" id="ARBA00022490"/>
    </source>
</evidence>
<dbReference type="EMBL" id="JAHHUM010001788">
    <property type="protein sequence ID" value="KAK5608708.1"/>
    <property type="molecule type" value="Genomic_DNA"/>
</dbReference>
<dbReference type="InterPro" id="IPR000219">
    <property type="entry name" value="DH_dom"/>
</dbReference>
<dbReference type="Gene3D" id="1.20.900.10">
    <property type="entry name" value="Dbl homology (DH) domain"/>
    <property type="match status" value="1"/>
</dbReference>
<dbReference type="PANTHER" id="PTHR13944:SF22">
    <property type="entry name" value="RHO GUANINE NUCLEOTIDE EXCHANGE FACTOR 28"/>
    <property type="match status" value="1"/>
</dbReference>
<dbReference type="InterPro" id="IPR051632">
    <property type="entry name" value="Rho_GEF"/>
</dbReference>
<feature type="compositionally biased region" description="Polar residues" evidence="10">
    <location>
        <begin position="1395"/>
        <end position="1408"/>
    </location>
</feature>
<feature type="region of interest" description="Disordered" evidence="10">
    <location>
        <begin position="260"/>
        <end position="311"/>
    </location>
</feature>
<feature type="region of interest" description="Disordered" evidence="10">
    <location>
        <begin position="141"/>
        <end position="173"/>
    </location>
</feature>
<evidence type="ECO:0000256" key="5">
    <source>
        <dbReference type="ARBA" id="ARBA00022723"/>
    </source>
</evidence>
<dbReference type="PANTHER" id="PTHR13944">
    <property type="entry name" value="AGAP007712-PA"/>
    <property type="match status" value="1"/>
</dbReference>
<dbReference type="InterPro" id="IPR035899">
    <property type="entry name" value="DBL_dom_sf"/>
</dbReference>
<feature type="compositionally biased region" description="Polar residues" evidence="10">
    <location>
        <begin position="72"/>
        <end position="81"/>
    </location>
</feature>
<evidence type="ECO:0000256" key="10">
    <source>
        <dbReference type="SAM" id="MobiDB-lite"/>
    </source>
</evidence>
<protein>
    <recommendedName>
        <fullName evidence="15">Rho guanine nucleotide exchange factor 28</fullName>
    </recommendedName>
</protein>